<protein>
    <submittedName>
        <fullName evidence="1">Uncharacterized protein</fullName>
    </submittedName>
</protein>
<dbReference type="RefSeq" id="WP_092211203.1">
    <property type="nucleotide sequence ID" value="NZ_FMUX01000009.1"/>
</dbReference>
<dbReference type="EMBL" id="FMUX01000009">
    <property type="protein sequence ID" value="SCY45169.1"/>
    <property type="molecule type" value="Genomic_DNA"/>
</dbReference>
<reference evidence="1 2" key="1">
    <citation type="submission" date="2016-10" db="EMBL/GenBank/DDBJ databases">
        <authorList>
            <person name="de Groot N.N."/>
        </authorList>
    </citation>
    <scope>NUCLEOTIDE SEQUENCE [LARGE SCALE GENOMIC DNA]</scope>
    <source>
        <strain evidence="1 2">AA1</strain>
    </source>
</reference>
<evidence type="ECO:0000313" key="2">
    <source>
        <dbReference type="Proteomes" id="UP000198870"/>
    </source>
</evidence>
<evidence type="ECO:0000313" key="1">
    <source>
        <dbReference type="EMBL" id="SCY45169.1"/>
    </source>
</evidence>
<proteinExistence type="predicted"/>
<keyword evidence="2" id="KW-1185">Reference proteome</keyword>
<organism evidence="1 2">
    <name type="scientific">Desulfoluna spongiiphila</name>
    <dbReference type="NCBI Taxonomy" id="419481"/>
    <lineage>
        <taxon>Bacteria</taxon>
        <taxon>Pseudomonadati</taxon>
        <taxon>Thermodesulfobacteriota</taxon>
        <taxon>Desulfobacteria</taxon>
        <taxon>Desulfobacterales</taxon>
        <taxon>Desulfolunaceae</taxon>
        <taxon>Desulfoluna</taxon>
    </lineage>
</organism>
<accession>A0A1G5G1C5</accession>
<dbReference type="OrthoDB" id="653560at2"/>
<name>A0A1G5G1C5_9BACT</name>
<dbReference type="AlphaFoldDB" id="A0A1G5G1C5"/>
<sequence>MNPKLLNPITISEAVKNRGDVIFENPAGYDLNIVGIRSNDMTANTFNDFLSIFYKLRDRWIFFAFPATTDPGLFWRKNPMNVRGTAIIVPGQYRSAYSIGTHHDYPALQQTGELTVWRDADRDRVLDTGPDVYKETGHFGCNIHRASFHLLSSRVDKWSAGCQVIQDPTHFMFFMKLCEMAAASFGNSFTYTLLLEDEI</sequence>
<gene>
    <name evidence="1" type="ORF">SAMN05216233_109134</name>
</gene>
<dbReference type="STRING" id="419481.SAMN05216233_109134"/>
<dbReference type="Proteomes" id="UP000198870">
    <property type="component" value="Unassembled WGS sequence"/>
</dbReference>